<evidence type="ECO:0000313" key="2">
    <source>
        <dbReference type="Proteomes" id="UP000198034"/>
    </source>
</evidence>
<dbReference type="AlphaFoldDB" id="A0A246GAL2"/>
<accession>A0A246GAL2</accession>
<protein>
    <recommendedName>
        <fullName evidence="3">Type II toxin-antitoxin system RelE/ParE family toxin</fullName>
    </recommendedName>
</protein>
<evidence type="ECO:0000313" key="1">
    <source>
        <dbReference type="EMBL" id="OWP77097.1"/>
    </source>
</evidence>
<comment type="caution">
    <text evidence="1">The sequence shown here is derived from an EMBL/GenBank/DDBJ whole genome shotgun (WGS) entry which is preliminary data.</text>
</comment>
<dbReference type="Gene3D" id="3.30.2310.20">
    <property type="entry name" value="RelE-like"/>
    <property type="match status" value="1"/>
</dbReference>
<evidence type="ECO:0008006" key="3">
    <source>
        <dbReference type="Google" id="ProtNLM"/>
    </source>
</evidence>
<organism evidence="1 2">
    <name type="scientific">Flavobacterium columnare</name>
    <dbReference type="NCBI Taxonomy" id="996"/>
    <lineage>
        <taxon>Bacteria</taxon>
        <taxon>Pseudomonadati</taxon>
        <taxon>Bacteroidota</taxon>
        <taxon>Flavobacteriia</taxon>
        <taxon>Flavobacteriales</taxon>
        <taxon>Flavobacteriaceae</taxon>
        <taxon>Flavobacterium</taxon>
    </lineage>
</organism>
<name>A0A246GAL2_9FLAO</name>
<sequence length="62" mass="7558">MNYKIIILNEAKTDFRESYKWYKEISPKLAKRFQNSFKKSVSVLSKTPLHFQIRYDDIRVIM</sequence>
<reference evidence="1 2" key="1">
    <citation type="journal article" date="2017" name="Infect. Genet. Evol.">
        <title>Comparative genome analysis of fish pathogen Flavobacterium columnare reveals extensive sequence diversity within the species.</title>
        <authorList>
            <person name="Kayansamruaj P."/>
            <person name="Dong H.T."/>
            <person name="Hirono I."/>
            <person name="Kondo H."/>
            <person name="Senapin S."/>
            <person name="Rodkhum C."/>
        </authorList>
    </citation>
    <scope>NUCLEOTIDE SEQUENCE [LARGE SCALE GENOMIC DNA]</scope>
    <source>
        <strain evidence="1 2">1214</strain>
    </source>
</reference>
<proteinExistence type="predicted"/>
<dbReference type="Proteomes" id="UP000198034">
    <property type="component" value="Unassembled WGS sequence"/>
</dbReference>
<dbReference type="InterPro" id="IPR035093">
    <property type="entry name" value="RelE/ParE_toxin_dom_sf"/>
</dbReference>
<gene>
    <name evidence="1" type="ORF">BWK62_08310</name>
</gene>
<dbReference type="EMBL" id="MTCY01000020">
    <property type="protein sequence ID" value="OWP77097.1"/>
    <property type="molecule type" value="Genomic_DNA"/>
</dbReference>